<reference evidence="1 2" key="1">
    <citation type="journal article" date="2010" name="Nature">
        <title>Perigord black truffle genome uncovers evolutionary origins and mechanisms of symbiosis.</title>
        <authorList>
            <person name="Martin F."/>
            <person name="Kohler A."/>
            <person name="Murat C."/>
            <person name="Balestrini R."/>
            <person name="Coutinho P.M."/>
            <person name="Jaillon O."/>
            <person name="Montanini B."/>
            <person name="Morin E."/>
            <person name="Noel B."/>
            <person name="Percudani R."/>
            <person name="Porcel B."/>
            <person name="Rubini A."/>
            <person name="Amicucci A."/>
            <person name="Amselem J."/>
            <person name="Anthouard V."/>
            <person name="Arcioni S."/>
            <person name="Artiguenave F."/>
            <person name="Aury J.M."/>
            <person name="Ballario P."/>
            <person name="Bolchi A."/>
            <person name="Brenna A."/>
            <person name="Brun A."/>
            <person name="Buee M."/>
            <person name="Cantarel B."/>
            <person name="Chevalier G."/>
            <person name="Couloux A."/>
            <person name="Da Silva C."/>
            <person name="Denoeud F."/>
            <person name="Duplessis S."/>
            <person name="Ghignone S."/>
            <person name="Hilselberger B."/>
            <person name="Iotti M."/>
            <person name="Marcais B."/>
            <person name="Mello A."/>
            <person name="Miranda M."/>
            <person name="Pacioni G."/>
            <person name="Quesneville H."/>
            <person name="Riccioni C."/>
            <person name="Ruotolo R."/>
            <person name="Splivallo R."/>
            <person name="Stocchi V."/>
            <person name="Tisserant E."/>
            <person name="Viscomi A.R."/>
            <person name="Zambonelli A."/>
            <person name="Zampieri E."/>
            <person name="Henrissat B."/>
            <person name="Lebrun M.H."/>
            <person name="Paolocci F."/>
            <person name="Bonfante P."/>
            <person name="Ottonello S."/>
            <person name="Wincker P."/>
        </authorList>
    </citation>
    <scope>NUCLEOTIDE SEQUENCE [LARGE SCALE GENOMIC DNA]</scope>
    <source>
        <strain evidence="1 2">Mel28</strain>
    </source>
</reference>
<dbReference type="RefSeq" id="XP_002839735.1">
    <property type="nucleotide sequence ID" value="XM_002839689.1"/>
</dbReference>
<proteinExistence type="predicted"/>
<keyword evidence="2" id="KW-1185">Reference proteome</keyword>
<accession>D5GHD3</accession>
<dbReference type="InParanoid" id="D5GHD3"/>
<dbReference type="Proteomes" id="UP000006911">
    <property type="component" value="Unassembled WGS sequence"/>
</dbReference>
<name>D5GHD3_TUBMM</name>
<gene>
    <name evidence="1" type="ORF">GSTUM_00007811001</name>
</gene>
<evidence type="ECO:0000313" key="2">
    <source>
        <dbReference type="Proteomes" id="UP000006911"/>
    </source>
</evidence>
<organism evidence="1 2">
    <name type="scientific">Tuber melanosporum (strain Mel28)</name>
    <name type="common">Perigord black truffle</name>
    <dbReference type="NCBI Taxonomy" id="656061"/>
    <lineage>
        <taxon>Eukaryota</taxon>
        <taxon>Fungi</taxon>
        <taxon>Dikarya</taxon>
        <taxon>Ascomycota</taxon>
        <taxon>Pezizomycotina</taxon>
        <taxon>Pezizomycetes</taxon>
        <taxon>Pezizales</taxon>
        <taxon>Tuberaceae</taxon>
        <taxon>Tuber</taxon>
    </lineage>
</organism>
<dbReference type="AlphaFoldDB" id="D5GHD3"/>
<sequence length="98" mass="11179">MRRERAKRLRFGLENPLRVSPPTDVLFLFCFFLLPFLFPSDRLAFFIILPSFASTPHRLCCSLLPPTTLLPKLSSLLPRYAHHAMLLPHNARPPLGVG</sequence>
<dbReference type="HOGENOM" id="CLU_2335169_0_0_1"/>
<evidence type="ECO:0000313" key="1">
    <source>
        <dbReference type="EMBL" id="CAZ83926.1"/>
    </source>
</evidence>
<dbReference type="GeneID" id="9183627"/>
<dbReference type="EMBL" id="FN430318">
    <property type="protein sequence ID" value="CAZ83926.1"/>
    <property type="molecule type" value="Genomic_DNA"/>
</dbReference>
<protein>
    <submittedName>
        <fullName evidence="1">(Perigord truffle) hypothetical protein</fullName>
    </submittedName>
</protein>
<dbReference type="KEGG" id="tml:GSTUM_00007811001"/>